<proteinExistence type="predicted"/>
<dbReference type="EMBL" id="CP093349">
    <property type="protein sequence ID" value="WOH10832.1"/>
    <property type="molecule type" value="Genomic_DNA"/>
</dbReference>
<reference evidence="2" key="1">
    <citation type="journal article" date="2016" name="Nat. Genet.">
        <title>A high-quality carrot genome assembly provides new insights into carotenoid accumulation and asterid genome evolution.</title>
        <authorList>
            <person name="Iorizzo M."/>
            <person name="Ellison S."/>
            <person name="Senalik D."/>
            <person name="Zeng P."/>
            <person name="Satapoomin P."/>
            <person name="Huang J."/>
            <person name="Bowman M."/>
            <person name="Iovene M."/>
            <person name="Sanseverino W."/>
            <person name="Cavagnaro P."/>
            <person name="Yildiz M."/>
            <person name="Macko-Podgorni A."/>
            <person name="Moranska E."/>
            <person name="Grzebelus E."/>
            <person name="Grzebelus D."/>
            <person name="Ashrafi H."/>
            <person name="Zheng Z."/>
            <person name="Cheng S."/>
            <person name="Spooner D."/>
            <person name="Van Deynze A."/>
            <person name="Simon P."/>
        </authorList>
    </citation>
    <scope>NUCLEOTIDE SEQUENCE [LARGE SCALE GENOMIC DNA]</scope>
    <source>
        <tissue evidence="2">Leaf</tissue>
    </source>
</reference>
<gene>
    <name evidence="2" type="ORF">DCAR_026397</name>
    <name evidence="3" type="ORF">DCAR_0730305</name>
</gene>
<dbReference type="Gene3D" id="2.40.50.140">
    <property type="entry name" value="Nucleic acid-binding proteins"/>
    <property type="match status" value="5"/>
</dbReference>
<protein>
    <recommendedName>
        <fullName evidence="5">Replication factor A C-terminal domain-containing protein</fullName>
    </recommendedName>
</protein>
<dbReference type="Gramene" id="KZM89322">
    <property type="protein sequence ID" value="KZM89322"/>
    <property type="gene ID" value="DCAR_026397"/>
</dbReference>
<dbReference type="EMBL" id="LNRQ01000007">
    <property type="protein sequence ID" value="KZM89322.1"/>
    <property type="molecule type" value="Genomic_DNA"/>
</dbReference>
<evidence type="ECO:0000313" key="4">
    <source>
        <dbReference type="Proteomes" id="UP000077755"/>
    </source>
</evidence>
<evidence type="ECO:0000313" key="2">
    <source>
        <dbReference type="EMBL" id="KZM89322.1"/>
    </source>
</evidence>
<keyword evidence="4" id="KW-1185">Reference proteome</keyword>
<accession>A0A161ZP60</accession>
<evidence type="ECO:0008006" key="5">
    <source>
        <dbReference type="Google" id="ProtNLM"/>
    </source>
</evidence>
<feature type="region of interest" description="Disordered" evidence="1">
    <location>
        <begin position="262"/>
        <end position="285"/>
    </location>
</feature>
<dbReference type="PANTHER" id="PTHR47165:SF4">
    <property type="entry name" value="OS03G0429900 PROTEIN"/>
    <property type="match status" value="1"/>
</dbReference>
<sequence>MNVTFFGDLAVEFEKSVKETKESNIAIIIASAKVNQHEGVICLNNYPATRFYINPHHHSVKKLHERMLDPAYCVKPEEHVPETTPPLFSVEDIKNLTKDFIERKVRCQITVKRVDEKSNWYDNVCTTCGYEVTIVEGRYRCVVCSRNVPFPDKRFRLGTLCNDATGLIAIVFPDDEIQRITGKNAFDIEEELADEKIFPPVLKDFEKKEYVITLIIGERNVSKISNIYNATDIADPVEVLGNHSPAEAEDVKLTDDIPPMETPCTKTAPKGSPTTAASTNKVRSRDKKTDISYALEDNVPIGKCKIPKTDKRSRVHAFVPYNLADQFEAIIEIGNLYLLTNFTVKEYTTDDKFRCLRKHVQIVFNEETQLDILHENVVNVENCCFDFFEISELHTLSKQNTYLTDVVGIMEDHEPIRKIKNRNDVIQSQFVFNITDGSSSVRVTFWDDFAKHLADSLKQATDFPVILIIGCARVTTWGEQVVVTNVGATNFYINCNHRSVVELRKLLLEKKITSKSLSTENRSAVQFYKLESIPRLGPDHVERQIFCKVKITNFQENKIWFKTVCTSCYATTVKLNSEDTCQGCQRVVQYPDKQFQLVAMAFDDTGYILIIMEDREVKKLVGKSVFQIGEEGTKDEEFPPILNNILGKVYTLKIRINSENVLKKSNYYLVTDIMEGLYLEGNQQQ</sequence>
<name>A0A161ZP60_DAUCS</name>
<dbReference type="SUPFAM" id="SSF50249">
    <property type="entry name" value="Nucleic acid-binding proteins"/>
    <property type="match status" value="3"/>
</dbReference>
<evidence type="ECO:0000256" key="1">
    <source>
        <dbReference type="SAM" id="MobiDB-lite"/>
    </source>
</evidence>
<dbReference type="AlphaFoldDB" id="A0A161ZP60"/>
<evidence type="ECO:0000313" key="3">
    <source>
        <dbReference type="EMBL" id="WOH10832.1"/>
    </source>
</evidence>
<reference evidence="3" key="2">
    <citation type="submission" date="2022-03" db="EMBL/GenBank/DDBJ databases">
        <title>Draft title - Genomic analysis of global carrot germplasm unveils the trajectory of domestication and the origin of high carotenoid orange carrot.</title>
        <authorList>
            <person name="Iorizzo M."/>
            <person name="Ellison S."/>
            <person name="Senalik D."/>
            <person name="Macko-Podgorni A."/>
            <person name="Grzebelus D."/>
            <person name="Bostan H."/>
            <person name="Rolling W."/>
            <person name="Curaba J."/>
            <person name="Simon P."/>
        </authorList>
    </citation>
    <scope>NUCLEOTIDE SEQUENCE</scope>
    <source>
        <tissue evidence="3">Leaf</tissue>
    </source>
</reference>
<dbReference type="PANTHER" id="PTHR47165">
    <property type="entry name" value="OS03G0429900 PROTEIN"/>
    <property type="match status" value="1"/>
</dbReference>
<organism evidence="2">
    <name type="scientific">Daucus carota subsp. sativus</name>
    <name type="common">Carrot</name>
    <dbReference type="NCBI Taxonomy" id="79200"/>
    <lineage>
        <taxon>Eukaryota</taxon>
        <taxon>Viridiplantae</taxon>
        <taxon>Streptophyta</taxon>
        <taxon>Embryophyta</taxon>
        <taxon>Tracheophyta</taxon>
        <taxon>Spermatophyta</taxon>
        <taxon>Magnoliopsida</taxon>
        <taxon>eudicotyledons</taxon>
        <taxon>Gunneridae</taxon>
        <taxon>Pentapetalae</taxon>
        <taxon>asterids</taxon>
        <taxon>campanulids</taxon>
        <taxon>Apiales</taxon>
        <taxon>Apiaceae</taxon>
        <taxon>Apioideae</taxon>
        <taxon>Scandiceae</taxon>
        <taxon>Daucinae</taxon>
        <taxon>Daucus</taxon>
        <taxon>Daucus sect. Daucus</taxon>
    </lineage>
</organism>
<dbReference type="Proteomes" id="UP000077755">
    <property type="component" value="Chromosome 7"/>
</dbReference>
<dbReference type="STRING" id="79200.A0A161ZP60"/>
<dbReference type="InterPro" id="IPR012340">
    <property type="entry name" value="NA-bd_OB-fold"/>
</dbReference>
<feature type="compositionally biased region" description="Polar residues" evidence="1">
    <location>
        <begin position="272"/>
        <end position="281"/>
    </location>
</feature>